<keyword evidence="3" id="KW-1185">Reference proteome</keyword>
<dbReference type="AlphaFoldDB" id="A0A0M6YFD6"/>
<dbReference type="STRING" id="420998.JDO7802_01082"/>
<protein>
    <recommendedName>
        <fullName evidence="1">DUF427 domain-containing protein</fullName>
    </recommendedName>
</protein>
<dbReference type="Gene3D" id="2.170.150.40">
    <property type="entry name" value="Domain of unknown function (DUF427)"/>
    <property type="match status" value="1"/>
</dbReference>
<evidence type="ECO:0000313" key="2">
    <source>
        <dbReference type="EMBL" id="CTQ49072.1"/>
    </source>
</evidence>
<name>A0A0M6YFD6_9RHOB</name>
<dbReference type="RefSeq" id="WP_055083405.1">
    <property type="nucleotide sequence ID" value="NZ_CXSU01000011.1"/>
</dbReference>
<dbReference type="Pfam" id="PF04248">
    <property type="entry name" value="NTP_transf_9"/>
    <property type="match status" value="1"/>
</dbReference>
<gene>
    <name evidence="2" type="ORF">JDO7802_01082</name>
</gene>
<dbReference type="InterPro" id="IPR038694">
    <property type="entry name" value="DUF427_sf"/>
</dbReference>
<dbReference type="OrthoDB" id="9815163at2"/>
<feature type="domain" description="DUF427" evidence="1">
    <location>
        <begin position="24"/>
        <end position="114"/>
    </location>
</feature>
<reference evidence="2 3" key="1">
    <citation type="submission" date="2015-07" db="EMBL/GenBank/DDBJ databases">
        <authorList>
            <person name="Noorani M."/>
        </authorList>
    </citation>
    <scope>NUCLEOTIDE SEQUENCE [LARGE SCALE GENOMIC DNA]</scope>
    <source>
        <strain evidence="2 3">CECT 7802</strain>
    </source>
</reference>
<sequence>MTLPVEDVQTYPRPPALQAVPQRVQVRLGGEEIVSTTRAWRVLETHHAPTYYISRADIRATITPAPGSSFCEWKGAARYWTITAGEVTAPRCAWDYPTPTDRFAALRDHLAIYAHAMDECRVGGNVVEPQPGNFYGGWVTGNLRGTVKGAPGTEGW</sequence>
<accession>A0A0M6YFD6</accession>
<dbReference type="PANTHER" id="PTHR43058">
    <property type="entry name" value="SLR0655 PROTEIN"/>
    <property type="match status" value="1"/>
</dbReference>
<evidence type="ECO:0000313" key="3">
    <source>
        <dbReference type="Proteomes" id="UP000049222"/>
    </source>
</evidence>
<dbReference type="InterPro" id="IPR007361">
    <property type="entry name" value="DUF427"/>
</dbReference>
<dbReference type="Proteomes" id="UP000049222">
    <property type="component" value="Unassembled WGS sequence"/>
</dbReference>
<evidence type="ECO:0000259" key="1">
    <source>
        <dbReference type="Pfam" id="PF04248"/>
    </source>
</evidence>
<dbReference type="EMBL" id="CXSU01000011">
    <property type="protein sequence ID" value="CTQ49072.1"/>
    <property type="molecule type" value="Genomic_DNA"/>
</dbReference>
<organism evidence="2 3">
    <name type="scientific">Jannaschia donghaensis</name>
    <dbReference type="NCBI Taxonomy" id="420998"/>
    <lineage>
        <taxon>Bacteria</taxon>
        <taxon>Pseudomonadati</taxon>
        <taxon>Pseudomonadota</taxon>
        <taxon>Alphaproteobacteria</taxon>
        <taxon>Rhodobacterales</taxon>
        <taxon>Roseobacteraceae</taxon>
        <taxon>Jannaschia</taxon>
    </lineage>
</organism>
<proteinExistence type="predicted"/>
<dbReference type="PANTHER" id="PTHR43058:SF1">
    <property type="entry name" value="DUF427 DOMAIN-CONTAINING PROTEIN"/>
    <property type="match status" value="1"/>
</dbReference>